<keyword evidence="3 4" id="KW-0648">Protein biosynthesis</keyword>
<evidence type="ECO:0000256" key="6">
    <source>
        <dbReference type="SAM" id="MobiDB-lite"/>
    </source>
</evidence>
<dbReference type="InterPro" id="IPR016650">
    <property type="entry name" value="eIF3e"/>
</dbReference>
<evidence type="ECO:0000313" key="8">
    <source>
        <dbReference type="EMBL" id="KAJ1724817.1"/>
    </source>
</evidence>
<protein>
    <recommendedName>
        <fullName evidence="4 5">Eukaryotic translation initiation factor 3 subunit E</fullName>
        <shortName evidence="4">eIF3e</shortName>
    </recommendedName>
</protein>
<keyword evidence="2 4" id="KW-0396">Initiation factor</keyword>
<comment type="subcellular location">
    <subcellularLocation>
        <location evidence="4 5">Cytoplasm</location>
    </subcellularLocation>
</comment>
<dbReference type="SMART" id="SM00088">
    <property type="entry name" value="PINT"/>
    <property type="match status" value="1"/>
</dbReference>
<keyword evidence="1 4" id="KW-0963">Cytoplasm</keyword>
<sequence length="467" mass="54320">MAENDLTLRMIPSLDRQLVFPLLEFVSMKQVYKAEDMLKAKFELLSNTNMVDFTGELYMQIHDTDSLPEDFAKRGEEVIKKLEESEQKTEHIREVIENPEVVGSLRQDKLQNMKLLRENYQCTPEMVLELYKYGQLQYSCGNYGGCADMLFHFSILSTDPELTLSAMWGKLASEILLGNWEVAYEDMFKLKDTIDKTHFKTPGEQLQQRSWLLHWSLFVFFNHPKGRDGIIDTFMLPHYISTIQNSCPWILRYLTAAVVTNRRRRAMMQDLVKIIEQVSHTYSDPVTEFVEALYADFDFDKAASKLEACEGVLERDFFLTGAVDDFVENARFFFAEVYCRVHKRIDMTGLAKRLNMKQEEAEKWIVKLIRDTRMDAKIDFKDNTVVMNPSYNPVYQQVIERTKALVFRSQVLNGAMDKRDSSAAKKDDKKQEQKQRGSGNKQPQQQQQQQQKTGRRQQETVAVGGGY</sequence>
<dbReference type="InterPro" id="IPR000717">
    <property type="entry name" value="PCI_dom"/>
</dbReference>
<dbReference type="HAMAP" id="MF_03004">
    <property type="entry name" value="eIF3e"/>
    <property type="match status" value="1"/>
</dbReference>
<evidence type="ECO:0000256" key="5">
    <source>
        <dbReference type="PIRNR" id="PIRNR016255"/>
    </source>
</evidence>
<evidence type="ECO:0000313" key="9">
    <source>
        <dbReference type="Proteomes" id="UP001149813"/>
    </source>
</evidence>
<dbReference type="EMBL" id="JANBOJ010000020">
    <property type="protein sequence ID" value="KAJ1724817.1"/>
    <property type="molecule type" value="Genomic_DNA"/>
</dbReference>
<comment type="function">
    <text evidence="4">Component of the eukaryotic translation initiation factor 3 (eIF-3) complex, which is involved in protein synthesis of a specialized repertoire of mRNAs and, together with other initiation factors, stimulates binding of mRNA and methionyl-tRNAi to the 40S ribosome. The eIF-3 complex specifically targets and initiates translation of a subset of mRNAs involved in cell proliferation.</text>
</comment>
<organism evidence="8 9">
    <name type="scientific">Coemansia erecta</name>
    <dbReference type="NCBI Taxonomy" id="147472"/>
    <lineage>
        <taxon>Eukaryota</taxon>
        <taxon>Fungi</taxon>
        <taxon>Fungi incertae sedis</taxon>
        <taxon>Zoopagomycota</taxon>
        <taxon>Kickxellomycotina</taxon>
        <taxon>Kickxellomycetes</taxon>
        <taxon>Kickxellales</taxon>
        <taxon>Kickxellaceae</taxon>
        <taxon>Coemansia</taxon>
    </lineage>
</organism>
<dbReference type="InterPro" id="IPR036390">
    <property type="entry name" value="WH_DNA-bd_sf"/>
</dbReference>
<keyword evidence="9" id="KW-1185">Reference proteome</keyword>
<dbReference type="OrthoDB" id="417252at2759"/>
<dbReference type="Pfam" id="PF01399">
    <property type="entry name" value="PCI"/>
    <property type="match status" value="1"/>
</dbReference>
<comment type="subunit">
    <text evidence="4 5">Component of the eukaryotic translation initiation factor 3 (eIF-3) complex.</text>
</comment>
<dbReference type="SMART" id="SM01186">
    <property type="entry name" value="eIF3_N"/>
    <property type="match status" value="1"/>
</dbReference>
<feature type="region of interest" description="Disordered" evidence="6">
    <location>
        <begin position="416"/>
        <end position="467"/>
    </location>
</feature>
<dbReference type="GO" id="GO:0016282">
    <property type="term" value="C:eukaryotic 43S preinitiation complex"/>
    <property type="evidence" value="ECO:0007669"/>
    <property type="project" value="UniProtKB-UniRule"/>
</dbReference>
<dbReference type="PROSITE" id="PS50250">
    <property type="entry name" value="PCI"/>
    <property type="match status" value="1"/>
</dbReference>
<dbReference type="CDD" id="cd21378">
    <property type="entry name" value="eIF3E"/>
    <property type="match status" value="1"/>
</dbReference>
<dbReference type="GO" id="GO:0071540">
    <property type="term" value="C:eukaryotic translation initiation factor 3 complex, eIF3e"/>
    <property type="evidence" value="ECO:0007669"/>
    <property type="project" value="UniProtKB-UniRule"/>
</dbReference>
<feature type="compositionally biased region" description="Basic and acidic residues" evidence="6">
    <location>
        <begin position="416"/>
        <end position="435"/>
    </location>
</feature>
<dbReference type="Proteomes" id="UP001149813">
    <property type="component" value="Unassembled WGS sequence"/>
</dbReference>
<feature type="compositionally biased region" description="Low complexity" evidence="6">
    <location>
        <begin position="436"/>
        <end position="452"/>
    </location>
</feature>
<dbReference type="PANTHER" id="PTHR10317">
    <property type="entry name" value="EUKARYOTIC TRANSLATION INITIATION FACTOR 3 SUBUNIT E"/>
    <property type="match status" value="1"/>
</dbReference>
<dbReference type="GO" id="GO:0001732">
    <property type="term" value="P:formation of cytoplasmic translation initiation complex"/>
    <property type="evidence" value="ECO:0007669"/>
    <property type="project" value="UniProtKB-UniRule"/>
</dbReference>
<evidence type="ECO:0000259" key="7">
    <source>
        <dbReference type="PROSITE" id="PS50250"/>
    </source>
</evidence>
<dbReference type="GO" id="GO:0033290">
    <property type="term" value="C:eukaryotic 48S preinitiation complex"/>
    <property type="evidence" value="ECO:0007669"/>
    <property type="project" value="UniProtKB-UniRule"/>
</dbReference>
<dbReference type="Gene3D" id="1.10.10.10">
    <property type="entry name" value="Winged helix-like DNA-binding domain superfamily/Winged helix DNA-binding domain"/>
    <property type="match status" value="1"/>
</dbReference>
<dbReference type="PIRSF" id="PIRSF016255">
    <property type="entry name" value="eIF3e_su6"/>
    <property type="match status" value="1"/>
</dbReference>
<name>A0A9W7Y6Q4_9FUNG</name>
<proteinExistence type="inferred from homology"/>
<dbReference type="InterPro" id="IPR019010">
    <property type="entry name" value="eIF3e_N"/>
</dbReference>
<feature type="domain" description="PCI" evidence="7">
    <location>
        <begin position="219"/>
        <end position="392"/>
    </location>
</feature>
<evidence type="ECO:0000256" key="2">
    <source>
        <dbReference type="ARBA" id="ARBA00022540"/>
    </source>
</evidence>
<gene>
    <name evidence="4 8" type="primary">INT6</name>
    <name evidence="8" type="ORF">LPJ53_000953</name>
</gene>
<dbReference type="InterPro" id="IPR036388">
    <property type="entry name" value="WH-like_DNA-bd_sf"/>
</dbReference>
<evidence type="ECO:0000256" key="3">
    <source>
        <dbReference type="ARBA" id="ARBA00022917"/>
    </source>
</evidence>
<evidence type="ECO:0000256" key="1">
    <source>
        <dbReference type="ARBA" id="ARBA00022490"/>
    </source>
</evidence>
<reference evidence="8" key="1">
    <citation type="submission" date="2022-07" db="EMBL/GenBank/DDBJ databases">
        <title>Phylogenomic reconstructions and comparative analyses of Kickxellomycotina fungi.</title>
        <authorList>
            <person name="Reynolds N.K."/>
            <person name="Stajich J.E."/>
            <person name="Barry K."/>
            <person name="Grigoriev I.V."/>
            <person name="Crous P."/>
            <person name="Smith M.E."/>
        </authorList>
    </citation>
    <scope>NUCLEOTIDE SEQUENCE</scope>
    <source>
        <strain evidence="8">NBRC 32514</strain>
    </source>
</reference>
<accession>A0A9W7Y6Q4</accession>
<dbReference type="Pfam" id="PF09440">
    <property type="entry name" value="eIF3_N"/>
    <property type="match status" value="1"/>
</dbReference>
<comment type="similarity">
    <text evidence="4 5">Belongs to the eIF-3 subunit E family.</text>
</comment>
<dbReference type="GO" id="GO:0003743">
    <property type="term" value="F:translation initiation factor activity"/>
    <property type="evidence" value="ECO:0007669"/>
    <property type="project" value="UniProtKB-UniRule"/>
</dbReference>
<comment type="caution">
    <text evidence="8">The sequence shown here is derived from an EMBL/GenBank/DDBJ whole genome shotgun (WGS) entry which is preliminary data.</text>
</comment>
<evidence type="ECO:0000256" key="4">
    <source>
        <dbReference type="HAMAP-Rule" id="MF_03004"/>
    </source>
</evidence>
<dbReference type="SUPFAM" id="SSF46785">
    <property type="entry name" value="Winged helix' DNA-binding domain"/>
    <property type="match status" value="1"/>
</dbReference>
<dbReference type="Pfam" id="PF21357">
    <property type="entry name" value="EIF3E_C"/>
    <property type="match status" value="1"/>
</dbReference>
<dbReference type="AlphaFoldDB" id="A0A9W7Y6Q4"/>